<keyword evidence="3" id="KW-1185">Reference proteome</keyword>
<name>A0AAQ3M9U3_9PEZI</name>
<dbReference type="Proteomes" id="UP001303373">
    <property type="component" value="Chromosome 12"/>
</dbReference>
<evidence type="ECO:0000313" key="2">
    <source>
        <dbReference type="EMBL" id="WPH04339.1"/>
    </source>
</evidence>
<feature type="region of interest" description="Disordered" evidence="1">
    <location>
        <begin position="1"/>
        <end position="49"/>
    </location>
</feature>
<evidence type="ECO:0000313" key="3">
    <source>
        <dbReference type="Proteomes" id="UP001303373"/>
    </source>
</evidence>
<feature type="compositionally biased region" description="Polar residues" evidence="1">
    <location>
        <begin position="1"/>
        <end position="44"/>
    </location>
</feature>
<protein>
    <submittedName>
        <fullName evidence="2">Uncharacterized protein</fullName>
    </submittedName>
</protein>
<accession>A0AAQ3M9U3</accession>
<proteinExistence type="predicted"/>
<gene>
    <name evidence="2" type="ORF">R9X50_00722800</name>
</gene>
<sequence length="150" mass="16756">MNVESSNSRNNSFFMAQTTKDQTTNETVSPPETTSDSNDPTVQRPNDIPVALKLNNNIPTTRKRRELVAIKQWVIAPASRMHYGEFRAELDRDNCEDAIGGEMMAGVEAEVEVGAEREVEGGADEEVDDGEDGGLWVERGHVRIFIWYQA</sequence>
<reference evidence="2 3" key="1">
    <citation type="submission" date="2023-11" db="EMBL/GenBank/DDBJ databases">
        <title>An acidophilic fungus is an integral part of prey digestion in a carnivorous sundew plant.</title>
        <authorList>
            <person name="Tsai I.J."/>
        </authorList>
    </citation>
    <scope>NUCLEOTIDE SEQUENCE [LARGE SCALE GENOMIC DNA]</scope>
    <source>
        <strain evidence="2">169a</strain>
    </source>
</reference>
<organism evidence="2 3">
    <name type="scientific">Acrodontium crateriforme</name>
    <dbReference type="NCBI Taxonomy" id="150365"/>
    <lineage>
        <taxon>Eukaryota</taxon>
        <taxon>Fungi</taxon>
        <taxon>Dikarya</taxon>
        <taxon>Ascomycota</taxon>
        <taxon>Pezizomycotina</taxon>
        <taxon>Dothideomycetes</taxon>
        <taxon>Dothideomycetidae</taxon>
        <taxon>Mycosphaerellales</taxon>
        <taxon>Teratosphaeriaceae</taxon>
        <taxon>Acrodontium</taxon>
    </lineage>
</organism>
<dbReference type="EMBL" id="CP138591">
    <property type="protein sequence ID" value="WPH04339.1"/>
    <property type="molecule type" value="Genomic_DNA"/>
</dbReference>
<dbReference type="AlphaFoldDB" id="A0AAQ3M9U3"/>
<evidence type="ECO:0000256" key="1">
    <source>
        <dbReference type="SAM" id="MobiDB-lite"/>
    </source>
</evidence>